<dbReference type="PROSITE" id="PS00552">
    <property type="entry name" value="HTH_MERR_1"/>
    <property type="match status" value="1"/>
</dbReference>
<keyword evidence="2" id="KW-0805">Transcription regulation</keyword>
<reference evidence="7 9" key="2">
    <citation type="submission" date="2018-07" db="EMBL/GenBank/DDBJ databases">
        <title>Whole Genome Shotgun Sequence of Streptomyces spongiicola strain 531S.</title>
        <authorList>
            <person name="Dohra H."/>
            <person name="Kodani S."/>
        </authorList>
    </citation>
    <scope>NUCLEOTIDE SEQUENCE [LARGE SCALE GENOMIC DNA]</scope>
    <source>
        <strain evidence="7 9">531S</strain>
    </source>
</reference>
<dbReference type="AlphaFoldDB" id="A0A2S1Z868"/>
<dbReference type="InterPro" id="IPR047057">
    <property type="entry name" value="MerR_fam"/>
</dbReference>
<dbReference type="EMBL" id="BGZL01000002">
    <property type="protein sequence ID" value="GBP99615.1"/>
    <property type="molecule type" value="Genomic_DNA"/>
</dbReference>
<feature type="domain" description="HTH merR-type" evidence="5">
    <location>
        <begin position="11"/>
        <end position="80"/>
    </location>
</feature>
<evidence type="ECO:0000259" key="5">
    <source>
        <dbReference type="PROSITE" id="PS50937"/>
    </source>
</evidence>
<evidence type="ECO:0000256" key="1">
    <source>
        <dbReference type="ARBA" id="ARBA00022491"/>
    </source>
</evidence>
<dbReference type="SMART" id="SM00422">
    <property type="entry name" value="HTH_MERR"/>
    <property type="match status" value="1"/>
</dbReference>
<dbReference type="RefSeq" id="WP_109297373.1">
    <property type="nucleotide sequence ID" value="NZ_BGZL01000002.1"/>
</dbReference>
<dbReference type="KEGG" id="sspo:DDQ41_30575"/>
<accession>A0A2S1Z868</accession>
<evidence type="ECO:0000256" key="3">
    <source>
        <dbReference type="ARBA" id="ARBA00023125"/>
    </source>
</evidence>
<dbReference type="GO" id="GO:0003700">
    <property type="term" value="F:DNA-binding transcription factor activity"/>
    <property type="evidence" value="ECO:0007669"/>
    <property type="project" value="InterPro"/>
</dbReference>
<keyword evidence="3 7" id="KW-0238">DNA-binding</keyword>
<evidence type="ECO:0000313" key="7">
    <source>
        <dbReference type="EMBL" id="GBP99615.1"/>
    </source>
</evidence>
<dbReference type="Proteomes" id="UP000245051">
    <property type="component" value="Chromosome"/>
</dbReference>
<dbReference type="PROSITE" id="PS50937">
    <property type="entry name" value="HTH_MERR_2"/>
    <property type="match status" value="1"/>
</dbReference>
<keyword evidence="1" id="KW-0678">Repressor</keyword>
<dbReference type="OrthoDB" id="9802039at2"/>
<evidence type="ECO:0000313" key="9">
    <source>
        <dbReference type="Proteomes" id="UP000265354"/>
    </source>
</evidence>
<evidence type="ECO:0000313" key="6">
    <source>
        <dbReference type="EMBL" id="AWK12544.1"/>
    </source>
</evidence>
<keyword evidence="4" id="KW-0804">Transcription</keyword>
<dbReference type="PANTHER" id="PTHR30204:SF69">
    <property type="entry name" value="MERR-FAMILY TRANSCRIPTIONAL REGULATOR"/>
    <property type="match status" value="1"/>
</dbReference>
<organism evidence="7 9">
    <name type="scientific">Streptomyces spongiicola</name>
    <dbReference type="NCBI Taxonomy" id="1690221"/>
    <lineage>
        <taxon>Bacteria</taxon>
        <taxon>Bacillati</taxon>
        <taxon>Actinomycetota</taxon>
        <taxon>Actinomycetes</taxon>
        <taxon>Kitasatosporales</taxon>
        <taxon>Streptomycetaceae</taxon>
        <taxon>Streptomyces</taxon>
    </lineage>
</organism>
<dbReference type="Proteomes" id="UP000265354">
    <property type="component" value="Unassembled WGS sequence"/>
</dbReference>
<sequence length="148" mass="16208">MTTAILPGTSRFSTGALARAAGVSVDAVRFYEREGLLPPPERTSGDHRRYPPEALDRLDFIRVGQRLGLRLEEIRELADACEQTPDCPVAHAAGLLRGRIANVERQLAELAGLRDRLVHAVERMESHRDGDDFTAGMVFRTSGTGDAV</sequence>
<proteinExistence type="predicted"/>
<evidence type="ECO:0000256" key="2">
    <source>
        <dbReference type="ARBA" id="ARBA00023015"/>
    </source>
</evidence>
<dbReference type="PRINTS" id="PR00040">
    <property type="entry name" value="HTHMERR"/>
</dbReference>
<dbReference type="Gene3D" id="1.10.1660.10">
    <property type="match status" value="1"/>
</dbReference>
<dbReference type="GO" id="GO:0003677">
    <property type="term" value="F:DNA binding"/>
    <property type="evidence" value="ECO:0007669"/>
    <property type="project" value="UniProtKB-KW"/>
</dbReference>
<dbReference type="Pfam" id="PF13411">
    <property type="entry name" value="MerR_1"/>
    <property type="match status" value="1"/>
</dbReference>
<keyword evidence="8" id="KW-1185">Reference proteome</keyword>
<protein>
    <submittedName>
        <fullName evidence="7">MerR family DNA-binding transcriptional regulator</fullName>
    </submittedName>
</protein>
<dbReference type="InterPro" id="IPR009061">
    <property type="entry name" value="DNA-bd_dom_put_sf"/>
</dbReference>
<evidence type="ECO:0000313" key="8">
    <source>
        <dbReference type="Proteomes" id="UP000245051"/>
    </source>
</evidence>
<dbReference type="InterPro" id="IPR000551">
    <property type="entry name" value="MerR-type_HTH_dom"/>
</dbReference>
<dbReference type="SUPFAM" id="SSF46955">
    <property type="entry name" value="Putative DNA-binding domain"/>
    <property type="match status" value="1"/>
</dbReference>
<evidence type="ECO:0000256" key="4">
    <source>
        <dbReference type="ARBA" id="ARBA00023163"/>
    </source>
</evidence>
<dbReference type="EMBL" id="CP029254">
    <property type="protein sequence ID" value="AWK12544.1"/>
    <property type="molecule type" value="Genomic_DNA"/>
</dbReference>
<name>A0A2S1Z868_9ACTN</name>
<gene>
    <name evidence="6" type="ORF">DDQ41_30575</name>
    <name evidence="7" type="ORF">SSP531S_10100</name>
</gene>
<dbReference type="PANTHER" id="PTHR30204">
    <property type="entry name" value="REDOX-CYCLING DRUG-SENSING TRANSCRIPTIONAL ACTIVATOR SOXR"/>
    <property type="match status" value="1"/>
</dbReference>
<reference evidence="6 8" key="1">
    <citation type="submission" date="2018-05" db="EMBL/GenBank/DDBJ databases">
        <title>Complete genome sequence of the Type Strain of Streptomyces spongiicola HNM0071, the producer of staurosporine.</title>
        <authorList>
            <person name="Zhou S."/>
            <person name="Huang X."/>
        </authorList>
    </citation>
    <scope>NUCLEOTIDE SEQUENCE [LARGE SCALE GENOMIC DNA]</scope>
    <source>
        <strain evidence="6 8">HNM0071</strain>
    </source>
</reference>